<sequence length="184" mass="19851">MKPVPTYKEAVDALETIWLYLNWNSISSAASSFAAERGRVQNGVVSSASSSWGLERLHFSKLCENAPSRHLKETAVCSETVFGETLACIRAVANFSWWSYCMARKISAAAQFPITSKAMADPEAAMDSESQSLKCAVSDAAPRDASDKRQNTTQKPAPQDSPATTALPSGHNSVTKWRCAAANC</sequence>
<evidence type="ECO:0000313" key="2">
    <source>
        <dbReference type="EMBL" id="KAJ8884278.1"/>
    </source>
</evidence>
<dbReference type="Proteomes" id="UP001159363">
    <property type="component" value="Chromosome 4"/>
</dbReference>
<proteinExistence type="predicted"/>
<gene>
    <name evidence="2" type="ORF">PR048_016135</name>
</gene>
<evidence type="ECO:0000313" key="3">
    <source>
        <dbReference type="Proteomes" id="UP001159363"/>
    </source>
</evidence>
<dbReference type="EMBL" id="JARBHB010000005">
    <property type="protein sequence ID" value="KAJ8884278.1"/>
    <property type="molecule type" value="Genomic_DNA"/>
</dbReference>
<comment type="caution">
    <text evidence="2">The sequence shown here is derived from an EMBL/GenBank/DDBJ whole genome shotgun (WGS) entry which is preliminary data.</text>
</comment>
<keyword evidence="3" id="KW-1185">Reference proteome</keyword>
<feature type="compositionally biased region" description="Basic and acidic residues" evidence="1">
    <location>
        <begin position="141"/>
        <end position="150"/>
    </location>
</feature>
<evidence type="ECO:0000256" key="1">
    <source>
        <dbReference type="SAM" id="MobiDB-lite"/>
    </source>
</evidence>
<protein>
    <submittedName>
        <fullName evidence="2">Uncharacterized protein</fullName>
    </submittedName>
</protein>
<name>A0ABQ9HIW8_9NEOP</name>
<organism evidence="2 3">
    <name type="scientific">Dryococelus australis</name>
    <dbReference type="NCBI Taxonomy" id="614101"/>
    <lineage>
        <taxon>Eukaryota</taxon>
        <taxon>Metazoa</taxon>
        <taxon>Ecdysozoa</taxon>
        <taxon>Arthropoda</taxon>
        <taxon>Hexapoda</taxon>
        <taxon>Insecta</taxon>
        <taxon>Pterygota</taxon>
        <taxon>Neoptera</taxon>
        <taxon>Polyneoptera</taxon>
        <taxon>Phasmatodea</taxon>
        <taxon>Verophasmatodea</taxon>
        <taxon>Anareolatae</taxon>
        <taxon>Phasmatidae</taxon>
        <taxon>Eurycanthinae</taxon>
        <taxon>Dryococelus</taxon>
    </lineage>
</organism>
<reference evidence="2 3" key="1">
    <citation type="submission" date="2023-02" db="EMBL/GenBank/DDBJ databases">
        <title>LHISI_Scaffold_Assembly.</title>
        <authorList>
            <person name="Stuart O.P."/>
            <person name="Cleave R."/>
            <person name="Magrath M.J.L."/>
            <person name="Mikheyev A.S."/>
        </authorList>
    </citation>
    <scope>NUCLEOTIDE SEQUENCE [LARGE SCALE GENOMIC DNA]</scope>
    <source>
        <strain evidence="2">Daus_M_001</strain>
        <tissue evidence="2">Leg muscle</tissue>
    </source>
</reference>
<feature type="region of interest" description="Disordered" evidence="1">
    <location>
        <begin position="136"/>
        <end position="173"/>
    </location>
</feature>
<accession>A0ABQ9HIW8</accession>
<feature type="compositionally biased region" description="Polar residues" evidence="1">
    <location>
        <begin position="151"/>
        <end position="173"/>
    </location>
</feature>